<evidence type="ECO:0000313" key="3">
    <source>
        <dbReference type="Proteomes" id="UP000299102"/>
    </source>
</evidence>
<proteinExistence type="predicted"/>
<dbReference type="EMBL" id="BGZK01000742">
    <property type="protein sequence ID" value="GBP58692.1"/>
    <property type="molecule type" value="Genomic_DNA"/>
</dbReference>
<feature type="compositionally biased region" description="Basic and acidic residues" evidence="1">
    <location>
        <begin position="57"/>
        <end position="67"/>
    </location>
</feature>
<reference evidence="2 3" key="1">
    <citation type="journal article" date="2019" name="Commun. Biol.">
        <title>The bagworm genome reveals a unique fibroin gene that provides high tensile strength.</title>
        <authorList>
            <person name="Kono N."/>
            <person name="Nakamura H."/>
            <person name="Ohtoshi R."/>
            <person name="Tomita M."/>
            <person name="Numata K."/>
            <person name="Arakawa K."/>
        </authorList>
    </citation>
    <scope>NUCLEOTIDE SEQUENCE [LARGE SCALE GENOMIC DNA]</scope>
</reference>
<gene>
    <name evidence="2" type="ORF">EVAR_97095_1</name>
</gene>
<dbReference type="OrthoDB" id="7467939at2759"/>
<sequence>MRDSTRATLITQPMIARLCYKCINVIRRHCSPMEVPQPPEGSSSNVPKLSIGSACKDTPDSEARSNRMEPDQIGAVTIATSKELTFVVLICKPLVANRGIRARMPLSTDSGSTPIFPSSRYHSLRGEMSSVIMFWIVKLRGPSGSP</sequence>
<protein>
    <submittedName>
        <fullName evidence="2">Uncharacterized protein</fullName>
    </submittedName>
</protein>
<organism evidence="2 3">
    <name type="scientific">Eumeta variegata</name>
    <name type="common">Bagworm moth</name>
    <name type="synonym">Eumeta japonica</name>
    <dbReference type="NCBI Taxonomy" id="151549"/>
    <lineage>
        <taxon>Eukaryota</taxon>
        <taxon>Metazoa</taxon>
        <taxon>Ecdysozoa</taxon>
        <taxon>Arthropoda</taxon>
        <taxon>Hexapoda</taxon>
        <taxon>Insecta</taxon>
        <taxon>Pterygota</taxon>
        <taxon>Neoptera</taxon>
        <taxon>Endopterygota</taxon>
        <taxon>Lepidoptera</taxon>
        <taxon>Glossata</taxon>
        <taxon>Ditrysia</taxon>
        <taxon>Tineoidea</taxon>
        <taxon>Psychidae</taxon>
        <taxon>Oiketicinae</taxon>
        <taxon>Eumeta</taxon>
    </lineage>
</organism>
<evidence type="ECO:0000256" key="1">
    <source>
        <dbReference type="SAM" id="MobiDB-lite"/>
    </source>
</evidence>
<feature type="region of interest" description="Disordered" evidence="1">
    <location>
        <begin position="34"/>
        <end position="67"/>
    </location>
</feature>
<keyword evidence="3" id="KW-1185">Reference proteome</keyword>
<accession>A0A4C1X733</accession>
<dbReference type="Proteomes" id="UP000299102">
    <property type="component" value="Unassembled WGS sequence"/>
</dbReference>
<name>A0A4C1X733_EUMVA</name>
<comment type="caution">
    <text evidence="2">The sequence shown here is derived from an EMBL/GenBank/DDBJ whole genome shotgun (WGS) entry which is preliminary data.</text>
</comment>
<evidence type="ECO:0000313" key="2">
    <source>
        <dbReference type="EMBL" id="GBP58692.1"/>
    </source>
</evidence>
<dbReference type="AlphaFoldDB" id="A0A4C1X733"/>